<proteinExistence type="inferred from homology"/>
<feature type="region of interest" description="Disordered" evidence="6">
    <location>
        <begin position="1051"/>
        <end position="1076"/>
    </location>
</feature>
<dbReference type="KEGG" id="ffu:CLAFUR5_07228"/>
<dbReference type="PANTHER" id="PTHR11042:SF190">
    <property type="entry name" value="MITOSIS INHIBITOR PROTEIN KINASE MIK1"/>
    <property type="match status" value="1"/>
</dbReference>
<dbReference type="AlphaFoldDB" id="A0A9Q8PB92"/>
<feature type="compositionally biased region" description="Basic and acidic residues" evidence="6">
    <location>
        <begin position="1051"/>
        <end position="1067"/>
    </location>
</feature>
<reference evidence="8" key="2">
    <citation type="journal article" date="2022" name="Microb. Genom.">
        <title>A chromosome-scale genome assembly of the tomato pathogen Cladosporium fulvum reveals a compartmentalized genome architecture and the presence of a dispensable chromosome.</title>
        <authorList>
            <person name="Zaccaron A.Z."/>
            <person name="Chen L.H."/>
            <person name="Samaras A."/>
            <person name="Stergiopoulos I."/>
        </authorList>
    </citation>
    <scope>NUCLEOTIDE SEQUENCE</scope>
    <source>
        <strain evidence="8">Race5_Kim</strain>
    </source>
</reference>
<organism evidence="8 9">
    <name type="scientific">Passalora fulva</name>
    <name type="common">Tomato leaf mold</name>
    <name type="synonym">Cladosporium fulvum</name>
    <dbReference type="NCBI Taxonomy" id="5499"/>
    <lineage>
        <taxon>Eukaryota</taxon>
        <taxon>Fungi</taxon>
        <taxon>Dikarya</taxon>
        <taxon>Ascomycota</taxon>
        <taxon>Pezizomycotina</taxon>
        <taxon>Dothideomycetes</taxon>
        <taxon>Dothideomycetidae</taxon>
        <taxon>Mycosphaerellales</taxon>
        <taxon>Mycosphaerellaceae</taxon>
        <taxon>Fulvia</taxon>
    </lineage>
</organism>
<dbReference type="GO" id="GO:0004672">
    <property type="term" value="F:protein kinase activity"/>
    <property type="evidence" value="ECO:0007669"/>
    <property type="project" value="InterPro"/>
</dbReference>
<evidence type="ECO:0000256" key="6">
    <source>
        <dbReference type="SAM" id="MobiDB-lite"/>
    </source>
</evidence>
<keyword evidence="1" id="KW-0808">Transferase</keyword>
<dbReference type="InterPro" id="IPR011009">
    <property type="entry name" value="Kinase-like_dom_sf"/>
</dbReference>
<evidence type="ECO:0000256" key="3">
    <source>
        <dbReference type="ARBA" id="ARBA00022777"/>
    </source>
</evidence>
<dbReference type="InterPro" id="IPR008271">
    <property type="entry name" value="Ser/Thr_kinase_AS"/>
</dbReference>
<dbReference type="Pfam" id="PF00069">
    <property type="entry name" value="Pkinase"/>
    <property type="match status" value="1"/>
</dbReference>
<evidence type="ECO:0000256" key="1">
    <source>
        <dbReference type="ARBA" id="ARBA00022679"/>
    </source>
</evidence>
<dbReference type="GO" id="GO:0005524">
    <property type="term" value="F:ATP binding"/>
    <property type="evidence" value="ECO:0007669"/>
    <property type="project" value="UniProtKB-KW"/>
</dbReference>
<dbReference type="InterPro" id="IPR000719">
    <property type="entry name" value="Prot_kinase_dom"/>
</dbReference>
<gene>
    <name evidence="8" type="ORF">CLAFUR5_07228</name>
</gene>
<dbReference type="PANTHER" id="PTHR11042">
    <property type="entry name" value="EUKARYOTIC TRANSLATION INITIATION FACTOR 2-ALPHA KINASE EIF2-ALPHA KINASE -RELATED"/>
    <property type="match status" value="1"/>
</dbReference>
<reference evidence="8" key="1">
    <citation type="submission" date="2021-12" db="EMBL/GenBank/DDBJ databases">
        <authorList>
            <person name="Zaccaron A."/>
            <person name="Stergiopoulos I."/>
        </authorList>
    </citation>
    <scope>NUCLEOTIDE SEQUENCE</scope>
    <source>
        <strain evidence="8">Race5_Kim</strain>
    </source>
</reference>
<dbReference type="GO" id="GO:0110031">
    <property type="term" value="P:negative regulation of G2/MI transition of meiotic cell cycle"/>
    <property type="evidence" value="ECO:0007669"/>
    <property type="project" value="TreeGrafter"/>
</dbReference>
<dbReference type="SUPFAM" id="SSF56112">
    <property type="entry name" value="Protein kinase-like (PK-like)"/>
    <property type="match status" value="1"/>
</dbReference>
<evidence type="ECO:0000313" key="8">
    <source>
        <dbReference type="EMBL" id="UJO19247.1"/>
    </source>
</evidence>
<dbReference type="PROSITE" id="PS00108">
    <property type="entry name" value="PROTEIN_KINASE_ST"/>
    <property type="match status" value="1"/>
</dbReference>
<evidence type="ECO:0000256" key="5">
    <source>
        <dbReference type="ARBA" id="ARBA00037982"/>
    </source>
</evidence>
<sequence>MNTTPSSGNFSEMSPQQCFCSPRGVCSVCAAMVQGAGQGIGMYAAPSAPSDLPTAAGADMYSGAEFFDWDAAMAAQSYIGTQTLDGYRPTQGNSSLALQGAPESGYATQPLTDIDCLASPFRNHLSLPVTPAPPGPASSQTIEVPRNFHTESFPENLAQVDMGAGLHGHAVKRHEVPKSVGKRTIRDITAYDTAGQPDHKTRKLFDASEHLQFNGEQTELLEVKLQQWQKRSHLPLDKDLKNIAAACDLSPLKVALWFGAKLRLHEAPAGRVPRATDPAQPAGTTDVSAMIWKYINDAANKDCTPGKPGKLAGKFRCTWGCTYSSDSRFDWERHEESKQPQNFWACISCRGSDTGASFITHRRDKLFPHIHSMHPTEESNKDQLREKSKVQYEAPFIRHCGYTCVSTGQVCGHIFKSWKERNDHWIAHFNDDVDGPSDQPPSSRNRDVGDGGSPGDSNSNSSDGSSTATSGVSPPTQQGSNSGQSKRQRYSGGRQRVQQEAPNGVLIKAEPAQPCSARMSPPTRKVCHLTFIDIHNHELVTPDVTPKFLALDCDVEAMKVLPQKTSLKLNASTELRLPARDGAVAVMKAAIEIAMEMGFQYLWSDMISSTATSQANRKEIYEEAMLITSMGFRKDESQPIWHFTSDFKHLEKVRTWSEQRNWFRHVEALGQGAYGFVDKVKLESSGSPPETYARKIVLRDRTNKSQRARYLREIEIMQSLDHPHVARFIAAYCDRTAFNILMSPVADCDLRRFLSTPKEFEAKIQCVPQWFMSLAEALKYMHNTGLRHKDIKPANILISDNKVLLTDFGTSLRNSKTGAAALTSGGTFLTPKYSAPEVAAQKLRGLPADIFSLGCVFAEMIAIACEGSLEHLHESIGLADEGSDSDTNYNRRIPQLQAWLRSLDMTDLNASLKRAILVTVQMVNSDQTKRPLAPEIVRQLCSKEHRQAGAACELCSDQQRRADVPTAACHCCSTSLGICHGSLPHDYIVLDRLLSLRFDGSNLQKLALQEKIVFDLQINADVGNGGSQSKLNLFKQHFQQALQDQAYVDRNDDYTDDKPSVKTDRPPLRQGSSESYRAYQKRVADAYAMSLDRPDTNRANQVTANTIRGIPRFEEVDDE</sequence>
<dbReference type="GO" id="GO:0005737">
    <property type="term" value="C:cytoplasm"/>
    <property type="evidence" value="ECO:0007669"/>
    <property type="project" value="TreeGrafter"/>
</dbReference>
<name>A0A9Q8PB92_PASFU</name>
<comment type="similarity">
    <text evidence="5">Belongs to the protein kinase superfamily. Ser/Thr protein kinase family. GCN2 subfamily.</text>
</comment>
<keyword evidence="4" id="KW-0067">ATP-binding</keyword>
<dbReference type="OrthoDB" id="4062651at2759"/>
<evidence type="ECO:0000259" key="7">
    <source>
        <dbReference type="PROSITE" id="PS50011"/>
    </source>
</evidence>
<feature type="compositionally biased region" description="Polar residues" evidence="6">
    <location>
        <begin position="474"/>
        <end position="485"/>
    </location>
</feature>
<feature type="compositionally biased region" description="Low complexity" evidence="6">
    <location>
        <begin position="455"/>
        <end position="473"/>
    </location>
</feature>
<feature type="region of interest" description="Disordered" evidence="6">
    <location>
        <begin position="429"/>
        <end position="520"/>
    </location>
</feature>
<evidence type="ECO:0000256" key="4">
    <source>
        <dbReference type="ARBA" id="ARBA00022840"/>
    </source>
</evidence>
<keyword evidence="9" id="KW-1185">Reference proteome</keyword>
<dbReference type="RefSeq" id="XP_047763613.1">
    <property type="nucleotide sequence ID" value="XM_047906376.1"/>
</dbReference>
<accession>A0A9Q8PB92</accession>
<dbReference type="InterPro" id="IPR050339">
    <property type="entry name" value="CC_SR_Kinase"/>
</dbReference>
<dbReference type="PROSITE" id="PS50011">
    <property type="entry name" value="PROTEIN_KINASE_DOM"/>
    <property type="match status" value="1"/>
</dbReference>
<feature type="domain" description="Protein kinase" evidence="7">
    <location>
        <begin position="663"/>
        <end position="948"/>
    </location>
</feature>
<dbReference type="EMBL" id="CP090168">
    <property type="protein sequence ID" value="UJO19247.1"/>
    <property type="molecule type" value="Genomic_DNA"/>
</dbReference>
<dbReference type="GeneID" id="71987106"/>
<protein>
    <submittedName>
        <fullName evidence="8">Serine/threonine-protein kinase Nek7</fullName>
    </submittedName>
</protein>
<dbReference type="Gene3D" id="1.10.510.10">
    <property type="entry name" value="Transferase(Phosphotransferase) domain 1"/>
    <property type="match status" value="1"/>
</dbReference>
<dbReference type="GO" id="GO:0005634">
    <property type="term" value="C:nucleus"/>
    <property type="evidence" value="ECO:0007669"/>
    <property type="project" value="TreeGrafter"/>
</dbReference>
<dbReference type="CDD" id="cd00180">
    <property type="entry name" value="PKc"/>
    <property type="match status" value="1"/>
</dbReference>
<evidence type="ECO:0000256" key="2">
    <source>
        <dbReference type="ARBA" id="ARBA00022741"/>
    </source>
</evidence>
<dbReference type="Proteomes" id="UP000756132">
    <property type="component" value="Chromosome 6"/>
</dbReference>
<keyword evidence="2" id="KW-0547">Nucleotide-binding</keyword>
<evidence type="ECO:0000313" key="9">
    <source>
        <dbReference type="Proteomes" id="UP000756132"/>
    </source>
</evidence>
<dbReference type="SMART" id="SM00220">
    <property type="entry name" value="S_TKc"/>
    <property type="match status" value="1"/>
</dbReference>
<keyword evidence="3 8" id="KW-0418">Kinase</keyword>